<dbReference type="InterPro" id="IPR044398">
    <property type="entry name" value="Globin-sensor_dom"/>
</dbReference>
<dbReference type="CDD" id="cd01068">
    <property type="entry name" value="globin_sensor"/>
    <property type="match status" value="1"/>
</dbReference>
<comment type="caution">
    <text evidence="5">The sequence shown here is derived from an EMBL/GenBank/DDBJ whole genome shotgun (WGS) entry which is preliminary data.</text>
</comment>
<evidence type="ECO:0000256" key="3">
    <source>
        <dbReference type="SAM" id="Coils"/>
    </source>
</evidence>
<protein>
    <submittedName>
        <fullName evidence="5">Protoglobin domain-containing protein</fullName>
    </submittedName>
</protein>
<evidence type="ECO:0000259" key="4">
    <source>
        <dbReference type="PROSITE" id="PS50111"/>
    </source>
</evidence>
<proteinExistence type="predicted"/>
<dbReference type="PROSITE" id="PS50111">
    <property type="entry name" value="CHEMOTAXIS_TRANSDUC_2"/>
    <property type="match status" value="1"/>
</dbReference>
<evidence type="ECO:0000256" key="1">
    <source>
        <dbReference type="ARBA" id="ARBA00023224"/>
    </source>
</evidence>
<evidence type="ECO:0000313" key="6">
    <source>
        <dbReference type="Proteomes" id="UP001597169"/>
    </source>
</evidence>
<keyword evidence="6" id="KW-1185">Reference proteome</keyword>
<dbReference type="EMBL" id="JBHTKX010000001">
    <property type="protein sequence ID" value="MFD1128886.1"/>
    <property type="molecule type" value="Genomic_DNA"/>
</dbReference>
<dbReference type="SUPFAM" id="SSF46458">
    <property type="entry name" value="Globin-like"/>
    <property type="match status" value="1"/>
</dbReference>
<feature type="domain" description="Methyl-accepting transducer" evidence="4">
    <location>
        <begin position="155"/>
        <end position="336"/>
    </location>
</feature>
<dbReference type="SMART" id="SM00283">
    <property type="entry name" value="MA"/>
    <property type="match status" value="1"/>
</dbReference>
<name>A0ABW3Q759_9BACL</name>
<dbReference type="RefSeq" id="WP_251581843.1">
    <property type="nucleotide sequence ID" value="NZ_JBHTKX010000001.1"/>
</dbReference>
<reference evidence="6" key="1">
    <citation type="journal article" date="2019" name="Int. J. Syst. Evol. Microbiol.">
        <title>The Global Catalogue of Microorganisms (GCM) 10K type strain sequencing project: providing services to taxonomists for standard genome sequencing and annotation.</title>
        <authorList>
            <consortium name="The Broad Institute Genomics Platform"/>
            <consortium name="The Broad Institute Genome Sequencing Center for Infectious Disease"/>
            <person name="Wu L."/>
            <person name="Ma J."/>
        </authorList>
    </citation>
    <scope>NUCLEOTIDE SEQUENCE [LARGE SCALE GENOMIC DNA]</scope>
    <source>
        <strain evidence="6">CCUG 53519</strain>
    </source>
</reference>
<dbReference type="InterPro" id="IPR004089">
    <property type="entry name" value="MCPsignal_dom"/>
</dbReference>
<dbReference type="InterPro" id="IPR009050">
    <property type="entry name" value="Globin-like_sf"/>
</dbReference>
<dbReference type="PANTHER" id="PTHR32089">
    <property type="entry name" value="METHYL-ACCEPTING CHEMOTAXIS PROTEIN MCPB"/>
    <property type="match status" value="1"/>
</dbReference>
<dbReference type="Proteomes" id="UP001597169">
    <property type="component" value="Unassembled WGS sequence"/>
</dbReference>
<dbReference type="Gene3D" id="1.10.287.950">
    <property type="entry name" value="Methyl-accepting chemotaxis protein"/>
    <property type="match status" value="1"/>
</dbReference>
<dbReference type="SUPFAM" id="SSF58104">
    <property type="entry name" value="Methyl-accepting chemotaxis protein (MCP) signaling domain"/>
    <property type="match status" value="1"/>
</dbReference>
<dbReference type="Pfam" id="PF11563">
    <property type="entry name" value="Protoglobin"/>
    <property type="match status" value="1"/>
</dbReference>
<gene>
    <name evidence="5" type="ORF">ACFQ3J_11955</name>
</gene>
<accession>A0ABW3Q759</accession>
<evidence type="ECO:0000256" key="2">
    <source>
        <dbReference type="PROSITE-ProRule" id="PRU00284"/>
    </source>
</evidence>
<dbReference type="PANTHER" id="PTHR32089:SF112">
    <property type="entry name" value="LYSOZYME-LIKE PROTEIN-RELATED"/>
    <property type="match status" value="1"/>
</dbReference>
<sequence>MIEVSEDRERQLAYIGITNLELELLQNHRPIFEKIVEEVVDRLYDRIEQVEELRGIITKYSTIERLKQTQRWYFMSLTDGRINEDFIEKRIQIGLIHSKIGLKSDFYLGSYMVYLDVATSIVQQIMPNGWYPVIHALSKMFNFDSQLVLEAYEGKEKQKITDIADEQERLLQAITEVSQRLTGMIDELHNNTELIAETARQTAASQESAHKLIDDLNQEVKEIQKMGSLIREISDQSHLLGLNAAIEAAHAGDSGRGFEIVAGEIRKLATGSKKAMEQIQSVLNSIRTKLDQVQSESDNTKDNASKQVFSSSELMAFVQIMESVSGDLKELQASHS</sequence>
<dbReference type="InterPro" id="IPR039379">
    <property type="entry name" value="Protoglobin_sensor_dom"/>
</dbReference>
<keyword evidence="1 2" id="KW-0807">Transducer</keyword>
<keyword evidence="3" id="KW-0175">Coiled coil</keyword>
<dbReference type="Gene3D" id="1.10.490.10">
    <property type="entry name" value="Globins"/>
    <property type="match status" value="1"/>
</dbReference>
<dbReference type="InterPro" id="IPR012292">
    <property type="entry name" value="Globin/Proto"/>
</dbReference>
<organism evidence="5 6">
    <name type="scientific">Paenibacillus provencensis</name>
    <dbReference type="NCBI Taxonomy" id="441151"/>
    <lineage>
        <taxon>Bacteria</taxon>
        <taxon>Bacillati</taxon>
        <taxon>Bacillota</taxon>
        <taxon>Bacilli</taxon>
        <taxon>Bacillales</taxon>
        <taxon>Paenibacillaceae</taxon>
        <taxon>Paenibacillus</taxon>
    </lineage>
</organism>
<evidence type="ECO:0000313" key="5">
    <source>
        <dbReference type="EMBL" id="MFD1128886.1"/>
    </source>
</evidence>
<feature type="coiled-coil region" evidence="3">
    <location>
        <begin position="276"/>
        <end position="303"/>
    </location>
</feature>
<dbReference type="Pfam" id="PF00015">
    <property type="entry name" value="MCPsignal"/>
    <property type="match status" value="1"/>
</dbReference>